<evidence type="ECO:0000256" key="5">
    <source>
        <dbReference type="ARBA" id="ARBA00022989"/>
    </source>
</evidence>
<feature type="transmembrane region" description="Helical" evidence="7">
    <location>
        <begin position="458"/>
        <end position="484"/>
    </location>
</feature>
<evidence type="ECO:0000256" key="6">
    <source>
        <dbReference type="ARBA" id="ARBA00023136"/>
    </source>
</evidence>
<dbReference type="InterPro" id="IPR006702">
    <property type="entry name" value="CASP_dom"/>
</dbReference>
<keyword evidence="5 7" id="KW-1133">Transmembrane helix</keyword>
<dbReference type="InterPro" id="IPR013187">
    <property type="entry name" value="F-box-assoc_dom_typ3"/>
</dbReference>
<feature type="transmembrane region" description="Helical" evidence="7">
    <location>
        <begin position="496"/>
        <end position="523"/>
    </location>
</feature>
<keyword evidence="3" id="KW-1003">Cell membrane</keyword>
<dbReference type="Proteomes" id="UP000032141">
    <property type="component" value="Chromosome C4"/>
</dbReference>
<organism evidence="9 10">
    <name type="scientific">Brassica oleracea var. oleracea</name>
    <dbReference type="NCBI Taxonomy" id="109376"/>
    <lineage>
        <taxon>Eukaryota</taxon>
        <taxon>Viridiplantae</taxon>
        <taxon>Streptophyta</taxon>
        <taxon>Embryophyta</taxon>
        <taxon>Tracheophyta</taxon>
        <taxon>Spermatophyta</taxon>
        <taxon>Magnoliopsida</taxon>
        <taxon>eudicotyledons</taxon>
        <taxon>Gunneridae</taxon>
        <taxon>Pentapetalae</taxon>
        <taxon>rosids</taxon>
        <taxon>malvids</taxon>
        <taxon>Brassicales</taxon>
        <taxon>Brassicaceae</taxon>
        <taxon>Brassiceae</taxon>
        <taxon>Brassica</taxon>
    </lineage>
</organism>
<dbReference type="Pfam" id="PF00646">
    <property type="entry name" value="F-box"/>
    <property type="match status" value="1"/>
</dbReference>
<dbReference type="PANTHER" id="PTHR31111">
    <property type="entry name" value="BNAA05G37150D PROTEIN-RELATED"/>
    <property type="match status" value="1"/>
</dbReference>
<accession>A0A0D3C4I5</accession>
<dbReference type="NCBIfam" id="TIGR01569">
    <property type="entry name" value="A_tha_TIGR01569"/>
    <property type="match status" value="1"/>
</dbReference>
<feature type="transmembrane region" description="Helical" evidence="7">
    <location>
        <begin position="549"/>
        <end position="571"/>
    </location>
</feature>
<dbReference type="Gramene" id="Bo4g186010.1">
    <property type="protein sequence ID" value="Bo4g186010.1"/>
    <property type="gene ID" value="Bo4g186010"/>
</dbReference>
<dbReference type="CDD" id="cd22157">
    <property type="entry name" value="F-box_AtFBW1-like"/>
    <property type="match status" value="1"/>
</dbReference>
<feature type="transmembrane region" description="Helical" evidence="7">
    <location>
        <begin position="418"/>
        <end position="438"/>
    </location>
</feature>
<evidence type="ECO:0000313" key="9">
    <source>
        <dbReference type="EnsemblPlants" id="Bo4g186010.1"/>
    </source>
</evidence>
<dbReference type="Pfam" id="PF08268">
    <property type="entry name" value="FBA_3"/>
    <property type="match status" value="1"/>
</dbReference>
<dbReference type="SUPFAM" id="SSF81383">
    <property type="entry name" value="F-box domain"/>
    <property type="match status" value="1"/>
</dbReference>
<proteinExistence type="inferred from homology"/>
<comment type="subcellular location">
    <subcellularLocation>
        <location evidence="1">Cell membrane</location>
        <topology evidence="1">Multi-pass membrane protein</topology>
    </subcellularLocation>
</comment>
<dbReference type="EnsemblPlants" id="Bo4g186010.1">
    <property type="protein sequence ID" value="Bo4g186010.1"/>
    <property type="gene ID" value="Bo4g186010"/>
</dbReference>
<dbReference type="SMART" id="SM00256">
    <property type="entry name" value="FBOX"/>
    <property type="match status" value="1"/>
</dbReference>
<protein>
    <recommendedName>
        <fullName evidence="8">F-box domain-containing protein</fullName>
    </recommendedName>
</protein>
<evidence type="ECO:0000256" key="7">
    <source>
        <dbReference type="SAM" id="Phobius"/>
    </source>
</evidence>
<dbReference type="PANTHER" id="PTHR31111:SF17">
    <property type="entry name" value="F-BOX DOMAIN-CONTAINING PROTEIN"/>
    <property type="match status" value="1"/>
</dbReference>
<dbReference type="STRING" id="109376.A0A0D3C4I5"/>
<evidence type="ECO:0000256" key="3">
    <source>
        <dbReference type="ARBA" id="ARBA00022475"/>
    </source>
</evidence>
<evidence type="ECO:0000256" key="2">
    <source>
        <dbReference type="ARBA" id="ARBA00007651"/>
    </source>
</evidence>
<evidence type="ECO:0000259" key="8">
    <source>
        <dbReference type="PROSITE" id="PS50181"/>
    </source>
</evidence>
<dbReference type="NCBIfam" id="TIGR01640">
    <property type="entry name" value="F_box_assoc_1"/>
    <property type="match status" value="1"/>
</dbReference>
<evidence type="ECO:0000313" key="10">
    <source>
        <dbReference type="Proteomes" id="UP000032141"/>
    </source>
</evidence>
<dbReference type="InterPro" id="IPR036047">
    <property type="entry name" value="F-box-like_dom_sf"/>
</dbReference>
<reference evidence="9 10" key="1">
    <citation type="journal article" date="2014" name="Genome Biol.">
        <title>Transcriptome and methylome profiling reveals relics of genome dominance in the mesopolyploid Brassica oleracea.</title>
        <authorList>
            <person name="Parkin I.A."/>
            <person name="Koh C."/>
            <person name="Tang H."/>
            <person name="Robinson S.J."/>
            <person name="Kagale S."/>
            <person name="Clarke W.E."/>
            <person name="Town C.D."/>
            <person name="Nixon J."/>
            <person name="Krishnakumar V."/>
            <person name="Bidwell S.L."/>
            <person name="Denoeud F."/>
            <person name="Belcram H."/>
            <person name="Links M.G."/>
            <person name="Just J."/>
            <person name="Clarke C."/>
            <person name="Bender T."/>
            <person name="Huebert T."/>
            <person name="Mason A.S."/>
            <person name="Pires J.C."/>
            <person name="Barker G."/>
            <person name="Moore J."/>
            <person name="Walley P.G."/>
            <person name="Manoli S."/>
            <person name="Batley J."/>
            <person name="Edwards D."/>
            <person name="Nelson M.N."/>
            <person name="Wang X."/>
            <person name="Paterson A.H."/>
            <person name="King G."/>
            <person name="Bancroft I."/>
            <person name="Chalhoub B."/>
            <person name="Sharpe A.G."/>
        </authorList>
    </citation>
    <scope>NUCLEOTIDE SEQUENCE</scope>
    <source>
        <strain evidence="9 10">cv. TO1000</strain>
    </source>
</reference>
<name>A0A0D3C4I5_BRAOL</name>
<comment type="similarity">
    <text evidence="2">Belongs to the Casparian strip membrane proteins (CASP) family.</text>
</comment>
<evidence type="ECO:0000256" key="4">
    <source>
        <dbReference type="ARBA" id="ARBA00022692"/>
    </source>
</evidence>
<dbReference type="InterPro" id="IPR001810">
    <property type="entry name" value="F-box_dom"/>
</dbReference>
<dbReference type="InterPro" id="IPR006459">
    <property type="entry name" value="CASP/CASPL"/>
</dbReference>
<dbReference type="HOGENOM" id="CLU_475191_0_0_1"/>
<reference evidence="9" key="2">
    <citation type="submission" date="2015-03" db="UniProtKB">
        <authorList>
            <consortium name="EnsemblPlants"/>
        </authorList>
    </citation>
    <scope>IDENTIFICATION</scope>
</reference>
<evidence type="ECO:0000256" key="1">
    <source>
        <dbReference type="ARBA" id="ARBA00004651"/>
    </source>
</evidence>
<keyword evidence="6 7" id="KW-0472">Membrane</keyword>
<dbReference type="GO" id="GO:0005886">
    <property type="term" value="C:plasma membrane"/>
    <property type="evidence" value="ECO:0007669"/>
    <property type="project" value="UniProtKB-SubCell"/>
</dbReference>
<dbReference type="AlphaFoldDB" id="A0A0D3C4I5"/>
<keyword evidence="10" id="KW-1185">Reference proteome</keyword>
<feature type="domain" description="F-box" evidence="8">
    <location>
        <begin position="12"/>
        <end position="57"/>
    </location>
</feature>
<keyword evidence="4 7" id="KW-0812">Transmembrane</keyword>
<dbReference type="InterPro" id="IPR017451">
    <property type="entry name" value="F-box-assoc_interact_dom"/>
</dbReference>
<dbReference type="Pfam" id="PF04535">
    <property type="entry name" value="CASP_dom"/>
    <property type="match status" value="1"/>
</dbReference>
<dbReference type="PROSITE" id="PS50181">
    <property type="entry name" value="FBOX"/>
    <property type="match status" value="1"/>
</dbReference>
<dbReference type="Gene3D" id="1.20.1280.50">
    <property type="match status" value="1"/>
</dbReference>
<sequence length="574" mass="64467">MFLRERRKERDICKSHELPFELVIEILTRLPAKSLMRFKSVSKLWLSLICSQYFTDRCLKVSSSSLRIYMWLSFGKRPFKNVLLSSSSPSDHTTMSSFVVDQDLTIAAMEGYSVSQVFRSLMCFINGPSAKIYNTATRQLVLLPHIEGSNIIAEDHKDKNFMYHIGHDPVHDQYKVLCTVSTHGEGRWTYLSEHWVLLLGGDGSSRWRQISSPCQPHHPLSQRLSINGRIYYLAWDRFLHPVLVSFDIHSEEISIFQTPEDIAFYHLTTALIEYGGRVALLNHIVFGERGEMELWVMDDPEKIMWSRKSFVLHPSQMHLLNGIRLRVQGTTRNGEDYINTCPPSISLPPQVENISIHKQHTSSFFESQLQERMAKESTTIDVGEPSTVTKSTSHEKKKGFVAAAAGGGYKRGLAIFDFLLRLAAIGITIGASSVMFTAEETLPFFTQFLQFQAGYDDFPTFQFFVIAIAIVASYIVLSLPFSIVTIVRPLAVVPRLILLISDTVVLTLTTSAAAAAASIVYLAHNGNANTNWLPICQQFGDFCQTASTAVVAASISVVFFVLLIVISAIGLKRH</sequence>